<dbReference type="Gene3D" id="1.10.287.1060">
    <property type="entry name" value="ESAT-6-like"/>
    <property type="match status" value="1"/>
</dbReference>
<dbReference type="OrthoDB" id="4978934at2"/>
<proteinExistence type="inferred from homology"/>
<dbReference type="STRING" id="1326.BU200_07825"/>
<organism evidence="2 3">
    <name type="scientific">Streptococcus acidominimus</name>
    <dbReference type="NCBI Taxonomy" id="1326"/>
    <lineage>
        <taxon>Bacteria</taxon>
        <taxon>Bacillati</taxon>
        <taxon>Bacillota</taxon>
        <taxon>Bacilli</taxon>
        <taxon>Lactobacillales</taxon>
        <taxon>Streptococcaceae</taxon>
        <taxon>Streptococcus</taxon>
    </lineage>
</organism>
<protein>
    <recommendedName>
        <fullName evidence="1">ESAT-6-like protein</fullName>
    </recommendedName>
</protein>
<dbReference type="EMBL" id="LT906454">
    <property type="protein sequence ID" value="SNV42913.1"/>
    <property type="molecule type" value="Genomic_DNA"/>
</dbReference>
<reference evidence="2 3" key="1">
    <citation type="submission" date="2017-06" db="EMBL/GenBank/DDBJ databases">
        <authorList>
            <consortium name="Pathogen Informatics"/>
        </authorList>
    </citation>
    <scope>NUCLEOTIDE SEQUENCE [LARGE SCALE GENOMIC DNA]</scope>
    <source>
        <strain evidence="2 3">NCTC11291</strain>
    </source>
</reference>
<dbReference type="InterPro" id="IPR010310">
    <property type="entry name" value="T7SS_ESAT-6-like"/>
</dbReference>
<dbReference type="InterPro" id="IPR036689">
    <property type="entry name" value="ESAT-6-like_sf"/>
</dbReference>
<name>A0A239X9T0_STRAI</name>
<evidence type="ECO:0000313" key="2">
    <source>
        <dbReference type="EMBL" id="SNV42913.1"/>
    </source>
</evidence>
<accession>A0A239X9T0</accession>
<gene>
    <name evidence="2" type="primary">esxA</name>
    <name evidence="2" type="ORF">SAMEA4504048_01608</name>
</gene>
<sequence length="98" mass="11206">MSGQIRVSPETLQSRAREYGKASNDITAILNSLQRLQDTLRTEWEGAAFQGFDNQFNELKPKVQNFAELMQQINTQLDKTAQAMQQNDQDLSRNFGLQ</sequence>
<dbReference type="RefSeq" id="WP_017770820.1">
    <property type="nucleotide sequence ID" value="NZ_LT906454.1"/>
</dbReference>
<dbReference type="NCBIfam" id="TIGR03930">
    <property type="entry name" value="WXG100_ESAT6"/>
    <property type="match status" value="1"/>
</dbReference>
<dbReference type="SUPFAM" id="SSF140453">
    <property type="entry name" value="EsxAB dimer-like"/>
    <property type="match status" value="1"/>
</dbReference>
<evidence type="ECO:0000256" key="1">
    <source>
        <dbReference type="RuleBase" id="RU362001"/>
    </source>
</evidence>
<dbReference type="KEGG" id="saco:SAME_01608"/>
<evidence type="ECO:0000313" key="3">
    <source>
        <dbReference type="Proteomes" id="UP000215144"/>
    </source>
</evidence>
<dbReference type="AlphaFoldDB" id="A0A239X9T0"/>
<dbReference type="Proteomes" id="UP000215144">
    <property type="component" value="Chromosome 1"/>
</dbReference>
<comment type="similarity">
    <text evidence="1">Belongs to the WXG100 family.</text>
</comment>
<dbReference type="Pfam" id="PF06013">
    <property type="entry name" value="WXG100"/>
    <property type="match status" value="1"/>
</dbReference>